<evidence type="ECO:0000313" key="2">
    <source>
        <dbReference type="EMBL" id="GGX71902.1"/>
    </source>
</evidence>
<comment type="caution">
    <text evidence="2">The sequence shown here is derived from an EMBL/GenBank/DDBJ whole genome shotgun (WGS) entry which is preliminary data.</text>
</comment>
<dbReference type="Gene3D" id="1.20.120.1090">
    <property type="match status" value="1"/>
</dbReference>
<organism evidence="2 3">
    <name type="scientific">Litorimonas cladophorae</name>
    <dbReference type="NCBI Taxonomy" id="1220491"/>
    <lineage>
        <taxon>Bacteria</taxon>
        <taxon>Pseudomonadati</taxon>
        <taxon>Pseudomonadota</taxon>
        <taxon>Alphaproteobacteria</taxon>
        <taxon>Maricaulales</taxon>
        <taxon>Robiginitomaculaceae</taxon>
    </lineage>
</organism>
<name>A0A918NJF1_9PROT</name>
<proteinExistence type="predicted"/>
<dbReference type="Proteomes" id="UP000600865">
    <property type="component" value="Unassembled WGS sequence"/>
</dbReference>
<dbReference type="InterPro" id="IPR024266">
    <property type="entry name" value="DUF3806"/>
</dbReference>
<dbReference type="AlphaFoldDB" id="A0A918NJF1"/>
<gene>
    <name evidence="2" type="ORF">GCM10011309_22650</name>
</gene>
<protein>
    <recommendedName>
        <fullName evidence="1">DUF3806 domain-containing protein</fullName>
    </recommendedName>
</protein>
<evidence type="ECO:0000313" key="3">
    <source>
        <dbReference type="Proteomes" id="UP000600865"/>
    </source>
</evidence>
<dbReference type="Pfam" id="PF12713">
    <property type="entry name" value="DUF3806"/>
    <property type="match status" value="1"/>
</dbReference>
<dbReference type="RefSeq" id="WP_189585873.1">
    <property type="nucleotide sequence ID" value="NZ_BMYV01000002.1"/>
</dbReference>
<keyword evidence="3" id="KW-1185">Reference proteome</keyword>
<feature type="domain" description="DUF3806" evidence="1">
    <location>
        <begin position="45"/>
        <end position="117"/>
    </location>
</feature>
<sequence>MQVRDLNTAELASLQAAFDLLARIAGEDHPMSFLGLQNVYNTILSDKPDFPALVISLGLGFGQKFVETGRYEWVIVSDEYGQETCISPKQLKINVAPISIVQKRVDENLSVDLKNLFEETDKAVKDLIESGKYDKR</sequence>
<evidence type="ECO:0000259" key="1">
    <source>
        <dbReference type="Pfam" id="PF12713"/>
    </source>
</evidence>
<reference evidence="2 3" key="1">
    <citation type="journal article" date="2014" name="Int. J. Syst. Evol. Microbiol.">
        <title>Complete genome sequence of Corynebacterium casei LMG S-19264T (=DSM 44701T), isolated from a smear-ripened cheese.</title>
        <authorList>
            <consortium name="US DOE Joint Genome Institute (JGI-PGF)"/>
            <person name="Walter F."/>
            <person name="Albersmeier A."/>
            <person name="Kalinowski J."/>
            <person name="Ruckert C."/>
        </authorList>
    </citation>
    <scope>NUCLEOTIDE SEQUENCE [LARGE SCALE GENOMIC DNA]</scope>
    <source>
        <strain evidence="2 3">KCTC 23968</strain>
    </source>
</reference>
<dbReference type="EMBL" id="BMYV01000002">
    <property type="protein sequence ID" value="GGX71902.1"/>
    <property type="molecule type" value="Genomic_DNA"/>
</dbReference>
<accession>A0A918NJF1</accession>